<gene>
    <name evidence="1" type="ORF">L6452_35890</name>
</gene>
<sequence>MTWGGVVVLNPPNCLGNANSMHPLRRKVSPQELNQILEVFMGQLRQLFALKSTVFYKGASGSSILLASERGFTEWQRLQLRKLPVGSVVPVPYISSRLATINEVGVRVQSKGVRRRVERQSILGVSGVTTKRAKNTQAAQQFKTPDMGSVMGKSDISAAAAALHADEEEEEVVDETKATCTPLTKHQNALIDA</sequence>
<comment type="caution">
    <text evidence="1">The sequence shown here is derived from an EMBL/GenBank/DDBJ whole genome shotgun (WGS) entry which is preliminary data.</text>
</comment>
<reference evidence="2" key="1">
    <citation type="journal article" date="2022" name="Mol. Ecol. Resour.">
        <title>The genomes of chicory, endive, great burdock and yacon provide insights into Asteraceae palaeo-polyploidization history and plant inulin production.</title>
        <authorList>
            <person name="Fan W."/>
            <person name="Wang S."/>
            <person name="Wang H."/>
            <person name="Wang A."/>
            <person name="Jiang F."/>
            <person name="Liu H."/>
            <person name="Zhao H."/>
            <person name="Xu D."/>
            <person name="Zhang Y."/>
        </authorList>
    </citation>
    <scope>NUCLEOTIDE SEQUENCE [LARGE SCALE GENOMIC DNA]</scope>
    <source>
        <strain evidence="2">cv. Niubang</strain>
    </source>
</reference>
<dbReference type="Proteomes" id="UP001055879">
    <property type="component" value="Linkage Group LG13"/>
</dbReference>
<proteinExistence type="predicted"/>
<name>A0ACB8Y881_ARCLA</name>
<dbReference type="EMBL" id="CM042059">
    <property type="protein sequence ID" value="KAI3681107.1"/>
    <property type="molecule type" value="Genomic_DNA"/>
</dbReference>
<evidence type="ECO:0000313" key="2">
    <source>
        <dbReference type="Proteomes" id="UP001055879"/>
    </source>
</evidence>
<protein>
    <submittedName>
        <fullName evidence="1">Uncharacterized protein</fullName>
    </submittedName>
</protein>
<reference evidence="1 2" key="2">
    <citation type="journal article" date="2022" name="Mol. Ecol. Resour.">
        <title>The genomes of chicory, endive, great burdock and yacon provide insights into Asteraceae paleo-polyploidization history and plant inulin production.</title>
        <authorList>
            <person name="Fan W."/>
            <person name="Wang S."/>
            <person name="Wang H."/>
            <person name="Wang A."/>
            <person name="Jiang F."/>
            <person name="Liu H."/>
            <person name="Zhao H."/>
            <person name="Xu D."/>
            <person name="Zhang Y."/>
        </authorList>
    </citation>
    <scope>NUCLEOTIDE SEQUENCE [LARGE SCALE GENOMIC DNA]</scope>
    <source>
        <strain evidence="2">cv. Niubang</strain>
        <tissue evidence="1">Leaf</tissue>
    </source>
</reference>
<organism evidence="1 2">
    <name type="scientific">Arctium lappa</name>
    <name type="common">Greater burdock</name>
    <name type="synonym">Lappa major</name>
    <dbReference type="NCBI Taxonomy" id="4217"/>
    <lineage>
        <taxon>Eukaryota</taxon>
        <taxon>Viridiplantae</taxon>
        <taxon>Streptophyta</taxon>
        <taxon>Embryophyta</taxon>
        <taxon>Tracheophyta</taxon>
        <taxon>Spermatophyta</taxon>
        <taxon>Magnoliopsida</taxon>
        <taxon>eudicotyledons</taxon>
        <taxon>Gunneridae</taxon>
        <taxon>Pentapetalae</taxon>
        <taxon>asterids</taxon>
        <taxon>campanulids</taxon>
        <taxon>Asterales</taxon>
        <taxon>Asteraceae</taxon>
        <taxon>Carduoideae</taxon>
        <taxon>Cardueae</taxon>
        <taxon>Arctiinae</taxon>
        <taxon>Arctium</taxon>
    </lineage>
</organism>
<accession>A0ACB8Y881</accession>
<evidence type="ECO:0000313" key="1">
    <source>
        <dbReference type="EMBL" id="KAI3681107.1"/>
    </source>
</evidence>
<keyword evidence="2" id="KW-1185">Reference proteome</keyword>